<feature type="compositionally biased region" description="Polar residues" evidence="1">
    <location>
        <begin position="45"/>
        <end position="56"/>
    </location>
</feature>
<sequence>MFASVGATIGVAIWQERRRRSGSSLARRNETDSESGSGPDERSLVNESDGTVESSGPQPPSLALHLEPVVNRSQQAEVELDNIDGNQGKLEPAHADTQPPPEHSAATGPSVNSPPMLRIAP</sequence>
<comment type="caution">
    <text evidence="2">The sequence shown here is derived from an EMBL/GenBank/DDBJ whole genome shotgun (WGS) entry which is preliminary data.</text>
</comment>
<evidence type="ECO:0000313" key="2">
    <source>
        <dbReference type="EMBL" id="KAK8077200.1"/>
    </source>
</evidence>
<dbReference type="EMBL" id="JAQQWM010000002">
    <property type="protein sequence ID" value="KAK8077200.1"/>
    <property type="molecule type" value="Genomic_DNA"/>
</dbReference>
<proteinExistence type="predicted"/>
<feature type="region of interest" description="Disordered" evidence="1">
    <location>
        <begin position="1"/>
        <end position="121"/>
    </location>
</feature>
<accession>A0ABR1W127</accession>
<reference evidence="2 3" key="1">
    <citation type="submission" date="2023-01" db="EMBL/GenBank/DDBJ databases">
        <title>Analysis of 21 Apiospora genomes using comparative genomics revels a genus with tremendous synthesis potential of carbohydrate active enzymes and secondary metabolites.</title>
        <authorList>
            <person name="Sorensen T."/>
        </authorList>
    </citation>
    <scope>NUCLEOTIDE SEQUENCE [LARGE SCALE GENOMIC DNA]</scope>
    <source>
        <strain evidence="2 3">CBS 83171</strain>
    </source>
</reference>
<gene>
    <name evidence="2" type="ORF">PG996_003370</name>
</gene>
<evidence type="ECO:0000256" key="1">
    <source>
        <dbReference type="SAM" id="MobiDB-lite"/>
    </source>
</evidence>
<name>A0ABR1W127_9PEZI</name>
<protein>
    <submittedName>
        <fullName evidence="2">Uncharacterized protein</fullName>
    </submittedName>
</protein>
<dbReference type="Proteomes" id="UP001446871">
    <property type="component" value="Unassembled WGS sequence"/>
</dbReference>
<keyword evidence="3" id="KW-1185">Reference proteome</keyword>
<organism evidence="2 3">
    <name type="scientific">Apiospora saccharicola</name>
    <dbReference type="NCBI Taxonomy" id="335842"/>
    <lineage>
        <taxon>Eukaryota</taxon>
        <taxon>Fungi</taxon>
        <taxon>Dikarya</taxon>
        <taxon>Ascomycota</taxon>
        <taxon>Pezizomycotina</taxon>
        <taxon>Sordariomycetes</taxon>
        <taxon>Xylariomycetidae</taxon>
        <taxon>Amphisphaeriales</taxon>
        <taxon>Apiosporaceae</taxon>
        <taxon>Apiospora</taxon>
    </lineage>
</organism>
<evidence type="ECO:0000313" key="3">
    <source>
        <dbReference type="Proteomes" id="UP001446871"/>
    </source>
</evidence>